<dbReference type="AlphaFoldDB" id="A0A0F9A5Z2"/>
<proteinExistence type="predicted"/>
<protein>
    <submittedName>
        <fullName evidence="1">Uncharacterized protein</fullName>
    </submittedName>
</protein>
<gene>
    <name evidence="1" type="ORF">LCGC14_2610690</name>
</gene>
<evidence type="ECO:0000313" key="1">
    <source>
        <dbReference type="EMBL" id="KKL04974.1"/>
    </source>
</evidence>
<organism evidence="1">
    <name type="scientific">marine sediment metagenome</name>
    <dbReference type="NCBI Taxonomy" id="412755"/>
    <lineage>
        <taxon>unclassified sequences</taxon>
        <taxon>metagenomes</taxon>
        <taxon>ecological metagenomes</taxon>
    </lineage>
</organism>
<dbReference type="EMBL" id="LAZR01044312">
    <property type="protein sequence ID" value="KKL04974.1"/>
    <property type="molecule type" value="Genomic_DNA"/>
</dbReference>
<accession>A0A0F9A5Z2</accession>
<sequence length="21" mass="2486">MIERGPLNIHEQDTELLHNLL</sequence>
<comment type="caution">
    <text evidence="1">The sequence shown here is derived from an EMBL/GenBank/DDBJ whole genome shotgun (WGS) entry which is preliminary data.</text>
</comment>
<reference evidence="1" key="1">
    <citation type="journal article" date="2015" name="Nature">
        <title>Complex archaea that bridge the gap between prokaryotes and eukaryotes.</title>
        <authorList>
            <person name="Spang A."/>
            <person name="Saw J.H."/>
            <person name="Jorgensen S.L."/>
            <person name="Zaremba-Niedzwiedzka K."/>
            <person name="Martijn J."/>
            <person name="Lind A.E."/>
            <person name="van Eijk R."/>
            <person name="Schleper C."/>
            <person name="Guy L."/>
            <person name="Ettema T.J."/>
        </authorList>
    </citation>
    <scope>NUCLEOTIDE SEQUENCE</scope>
</reference>
<name>A0A0F9A5Z2_9ZZZZ</name>
<feature type="non-terminal residue" evidence="1">
    <location>
        <position position="21"/>
    </location>
</feature>